<organism evidence="1 2">
    <name type="scientific">Klebsiella phage vB_KvM-Eowyn</name>
    <dbReference type="NCBI Taxonomy" id="2762819"/>
    <lineage>
        <taxon>Viruses</taxon>
        <taxon>Duplodnaviria</taxon>
        <taxon>Heunggongvirae</taxon>
        <taxon>Uroviricota</taxon>
        <taxon>Caudoviricetes</taxon>
        <taxon>Chimalliviridae</taxon>
        <taxon>Eowynvirus</taxon>
        <taxon>Eowynvirus eowyn</taxon>
    </lineage>
</organism>
<sequence>METGKRQTIIMEAALADGGKLLMFVDRPIYDHTDTTLKGVGGDFYYYDMHTCPINWLREVRQIAYVTPEGQVEMDPHGVLHFAGAIHNTEAPDECMERDDYYLDMANEYIQNEKLANDFLNVASAAESDEKILQLWLQVISSGSALTSVAKNLVSRDETLDLVVGKRGYTLHYSGYLGGYPCIERASPEASEFARVKEIAESEILQAGWRGQ</sequence>
<evidence type="ECO:0000313" key="2">
    <source>
        <dbReference type="Proteomes" id="UP000596247"/>
    </source>
</evidence>
<keyword evidence="2" id="KW-1185">Reference proteome</keyword>
<name>A0A7R8MJV0_9CAUD</name>
<reference evidence="1 2" key="1">
    <citation type="submission" date="2020-09" db="EMBL/GenBank/DDBJ databases">
        <authorList>
            <person name="Jameson E."/>
        </authorList>
    </citation>
    <scope>NUCLEOTIDE SEQUENCE [LARGE SCALE GENOMIC DNA]</scope>
</reference>
<proteinExistence type="predicted"/>
<protein>
    <submittedName>
        <fullName evidence="1">Uncharacterized protein</fullName>
    </submittedName>
</protein>
<accession>A0A7R8MJV0</accession>
<dbReference type="Proteomes" id="UP000596247">
    <property type="component" value="Chromosome"/>
</dbReference>
<dbReference type="EMBL" id="LR881104">
    <property type="protein sequence ID" value="CAD5236276.1"/>
    <property type="molecule type" value="Genomic_DNA"/>
</dbReference>
<evidence type="ECO:0000313" key="1">
    <source>
        <dbReference type="EMBL" id="CAD5236276.1"/>
    </source>
</evidence>
<gene>
    <name evidence="1" type="ORF">LLCLJKAH_00287</name>
</gene>